<evidence type="ECO:0000313" key="2">
    <source>
        <dbReference type="Proteomes" id="UP000325081"/>
    </source>
</evidence>
<comment type="caution">
    <text evidence="1">The sequence shown here is derived from an EMBL/GenBank/DDBJ whole genome shotgun (WGS) entry which is preliminary data.</text>
</comment>
<name>A0A5A7QBQ8_STRAF</name>
<dbReference type="Proteomes" id="UP000325081">
    <property type="component" value="Unassembled WGS sequence"/>
</dbReference>
<feature type="non-terminal residue" evidence="1">
    <location>
        <position position="231"/>
    </location>
</feature>
<reference evidence="2" key="1">
    <citation type="journal article" date="2019" name="Curr. Biol.">
        <title>Genome Sequence of Striga asiatica Provides Insight into the Evolution of Plant Parasitism.</title>
        <authorList>
            <person name="Yoshida S."/>
            <person name="Kim S."/>
            <person name="Wafula E.K."/>
            <person name="Tanskanen J."/>
            <person name="Kim Y.M."/>
            <person name="Honaas L."/>
            <person name="Yang Z."/>
            <person name="Spallek T."/>
            <person name="Conn C.E."/>
            <person name="Ichihashi Y."/>
            <person name="Cheong K."/>
            <person name="Cui S."/>
            <person name="Der J.P."/>
            <person name="Gundlach H."/>
            <person name="Jiao Y."/>
            <person name="Hori C."/>
            <person name="Ishida J.K."/>
            <person name="Kasahara H."/>
            <person name="Kiba T."/>
            <person name="Kim M.S."/>
            <person name="Koo N."/>
            <person name="Laohavisit A."/>
            <person name="Lee Y.H."/>
            <person name="Lumba S."/>
            <person name="McCourt P."/>
            <person name="Mortimer J.C."/>
            <person name="Mutuku J.M."/>
            <person name="Nomura T."/>
            <person name="Sasaki-Sekimoto Y."/>
            <person name="Seto Y."/>
            <person name="Wang Y."/>
            <person name="Wakatake T."/>
            <person name="Sakakibara H."/>
            <person name="Demura T."/>
            <person name="Yamaguchi S."/>
            <person name="Yoneyama K."/>
            <person name="Manabe R.I."/>
            <person name="Nelson D.C."/>
            <person name="Schulman A.H."/>
            <person name="Timko M.P."/>
            <person name="dePamphilis C.W."/>
            <person name="Choi D."/>
            <person name="Shirasu K."/>
        </authorList>
    </citation>
    <scope>NUCLEOTIDE SEQUENCE [LARGE SCALE GENOMIC DNA]</scope>
    <source>
        <strain evidence="2">cv. UVA1</strain>
    </source>
</reference>
<keyword evidence="2" id="KW-1185">Reference proteome</keyword>
<organism evidence="1 2">
    <name type="scientific">Striga asiatica</name>
    <name type="common">Asiatic witchweed</name>
    <name type="synonym">Buchnera asiatica</name>
    <dbReference type="NCBI Taxonomy" id="4170"/>
    <lineage>
        <taxon>Eukaryota</taxon>
        <taxon>Viridiplantae</taxon>
        <taxon>Streptophyta</taxon>
        <taxon>Embryophyta</taxon>
        <taxon>Tracheophyta</taxon>
        <taxon>Spermatophyta</taxon>
        <taxon>Magnoliopsida</taxon>
        <taxon>eudicotyledons</taxon>
        <taxon>Gunneridae</taxon>
        <taxon>Pentapetalae</taxon>
        <taxon>asterids</taxon>
        <taxon>lamiids</taxon>
        <taxon>Lamiales</taxon>
        <taxon>Orobanchaceae</taxon>
        <taxon>Buchnereae</taxon>
        <taxon>Striga</taxon>
    </lineage>
</organism>
<accession>A0A5A7QBQ8</accession>
<sequence>MEIRSNFSVTLTQARTWKLSFTVMSLYTIWARVVLPIPPNPTIGITETSSWQTSLPSNMSITFSLSSSSPYTWDSFTRDVLGGLIPVDRLHEPPTFSTNFIIGSLYSGHEAVIGDKGAWHVARAGGDESADSAPSFAVLGLFLRVLDQGMGLDLIQKVIQISRRDSSHSFTDISVNCFSSASSRTALMMDRLWLSFLKWLSTFSRRARAMVLGGRITKKASSHKKKNKKGT</sequence>
<dbReference type="AlphaFoldDB" id="A0A5A7QBQ8"/>
<evidence type="ECO:0000313" key="1">
    <source>
        <dbReference type="EMBL" id="GER42640.1"/>
    </source>
</evidence>
<protein>
    <submittedName>
        <fullName evidence="1">EXS (ERD1/XPR1/SYG1) family protein</fullName>
    </submittedName>
</protein>
<dbReference type="EMBL" id="BKCP01006404">
    <property type="protein sequence ID" value="GER42640.1"/>
    <property type="molecule type" value="Genomic_DNA"/>
</dbReference>
<proteinExistence type="predicted"/>
<gene>
    <name evidence="1" type="ORF">STAS_19432</name>
</gene>